<dbReference type="InterPro" id="IPR022673">
    <property type="entry name" value="Hexokinase_C"/>
</dbReference>
<evidence type="ECO:0000313" key="16">
    <source>
        <dbReference type="Proteomes" id="UP000479710"/>
    </source>
</evidence>
<evidence type="ECO:0000259" key="14">
    <source>
        <dbReference type="Pfam" id="PF03727"/>
    </source>
</evidence>
<dbReference type="UniPathway" id="UPA00242"/>
<gene>
    <name evidence="15" type="ORF">E2562_038230</name>
</gene>
<name>A0A6G1E8B5_9ORYZ</name>
<feature type="domain" description="Hexokinase N-terminal" evidence="13">
    <location>
        <begin position="41"/>
        <end position="240"/>
    </location>
</feature>
<dbReference type="Gene3D" id="3.30.420.40">
    <property type="match status" value="1"/>
</dbReference>
<evidence type="ECO:0000256" key="12">
    <source>
        <dbReference type="RuleBase" id="RU362007"/>
    </source>
</evidence>
<dbReference type="InterPro" id="IPR043129">
    <property type="entry name" value="ATPase_NBD"/>
</dbReference>
<dbReference type="GO" id="GO:0005524">
    <property type="term" value="F:ATP binding"/>
    <property type="evidence" value="ECO:0007669"/>
    <property type="project" value="UniProtKB-UniRule"/>
</dbReference>
<dbReference type="SUPFAM" id="SSF53067">
    <property type="entry name" value="Actin-like ATPase domain"/>
    <property type="match status" value="2"/>
</dbReference>
<dbReference type="GO" id="GO:0005829">
    <property type="term" value="C:cytosol"/>
    <property type="evidence" value="ECO:0007669"/>
    <property type="project" value="TreeGrafter"/>
</dbReference>
<evidence type="ECO:0000256" key="4">
    <source>
        <dbReference type="ARBA" id="ARBA00022679"/>
    </source>
</evidence>
<dbReference type="Pfam" id="PF03727">
    <property type="entry name" value="Hexokinase_2"/>
    <property type="match status" value="1"/>
</dbReference>
<comment type="catalytic activity">
    <reaction evidence="10">
        <text>D-fructose + ATP = D-fructose 6-phosphate + ADP + H(+)</text>
        <dbReference type="Rhea" id="RHEA:16125"/>
        <dbReference type="ChEBI" id="CHEBI:15378"/>
        <dbReference type="ChEBI" id="CHEBI:30616"/>
        <dbReference type="ChEBI" id="CHEBI:37721"/>
        <dbReference type="ChEBI" id="CHEBI:61527"/>
        <dbReference type="ChEBI" id="CHEBI:456216"/>
        <dbReference type="EC" id="2.7.1.1"/>
    </reaction>
    <physiologicalReaction direction="left-to-right" evidence="10">
        <dbReference type="Rhea" id="RHEA:16126"/>
    </physiologicalReaction>
</comment>
<comment type="similarity">
    <text evidence="3 12">Belongs to the hexokinase family.</text>
</comment>
<reference evidence="15 16" key="1">
    <citation type="submission" date="2019-11" db="EMBL/GenBank/DDBJ databases">
        <title>Whole genome sequence of Oryza granulata.</title>
        <authorList>
            <person name="Li W."/>
        </authorList>
    </citation>
    <scope>NUCLEOTIDE SEQUENCE [LARGE SCALE GENOMIC DNA]</scope>
    <source>
        <strain evidence="16">cv. Menghai</strain>
        <tissue evidence="15">Leaf</tissue>
    </source>
</reference>
<dbReference type="GO" id="GO:0005739">
    <property type="term" value="C:mitochondrion"/>
    <property type="evidence" value="ECO:0007669"/>
    <property type="project" value="UniProtKB-ARBA"/>
</dbReference>
<accession>A0A6G1E8B5</accession>
<dbReference type="Pfam" id="PF00349">
    <property type="entry name" value="Hexokinase_1"/>
    <property type="match status" value="1"/>
</dbReference>
<dbReference type="FunFam" id="3.40.367.20:FF:000003">
    <property type="entry name" value="Phosphotransferase"/>
    <property type="match status" value="1"/>
</dbReference>
<dbReference type="InterPro" id="IPR001312">
    <property type="entry name" value="Hexokinase"/>
</dbReference>
<keyword evidence="8 12" id="KW-0324">Glycolysis</keyword>
<dbReference type="FunFam" id="3.30.420.40:FF:000034">
    <property type="entry name" value="Phosphotransferase"/>
    <property type="match status" value="1"/>
</dbReference>
<dbReference type="GO" id="GO:0009749">
    <property type="term" value="P:response to glucose"/>
    <property type="evidence" value="ECO:0007669"/>
    <property type="project" value="UniProtKB-ARBA"/>
</dbReference>
<dbReference type="GO" id="GO:0005536">
    <property type="term" value="F:D-glucose binding"/>
    <property type="evidence" value="ECO:0007669"/>
    <property type="project" value="InterPro"/>
</dbReference>
<sequence length="497" mass="54280">MRKAAALASAAMVAAVAVVSTALHKRQRRAVKRWERAEAVLRDLQKRCAAPVELLRQVADAMATGMRAGLAAEGESDLQMLVTYVDSLPSGGEKGMFYALDLGGTNFRVLRIQLRGRESRVIKQDSKGISIPQNLMSSSSHELFDFIAAALAKFVSSEGEDCHLPEGTQRELGFTFSFPVQQTSLASGTLIKWTKSFAIDEMVGKDVVAELNIAIRRQGLDMKVTALVNDTVGTLAAGRYVDHDTIAAVILGTGSNAAYIEHANAIPKWHGPLPKSGDMVINMEWGNFKSSHLPLTEFDQELDAESLNPGEQIYEKLISGMYMGEIVRRILLKMAREAAIFGDNIPQKLERPYILRTIDMLMMHHDTSSDLRIVGNKLKEILGIEHTSIRTSKLVVDVCEAIATRGARLAAAGIYSIIQKLGRHSDSPNTRRTVIAVDGGVYKYYTFFSQCMESTLSDMLGQELASSVVIKPVNDGSGVGAALLAASYSQYHQADED</sequence>
<evidence type="ECO:0000256" key="5">
    <source>
        <dbReference type="ARBA" id="ARBA00022741"/>
    </source>
</evidence>
<evidence type="ECO:0000256" key="3">
    <source>
        <dbReference type="ARBA" id="ARBA00009225"/>
    </source>
</evidence>
<dbReference type="EC" id="2.7.1.-" evidence="12"/>
<dbReference type="UniPathway" id="UPA00109">
    <property type="reaction ID" value="UER00180"/>
</dbReference>
<keyword evidence="16" id="KW-1185">Reference proteome</keyword>
<evidence type="ECO:0000256" key="6">
    <source>
        <dbReference type="ARBA" id="ARBA00022777"/>
    </source>
</evidence>
<dbReference type="GO" id="GO:0001678">
    <property type="term" value="P:intracellular glucose homeostasis"/>
    <property type="evidence" value="ECO:0007669"/>
    <property type="project" value="InterPro"/>
</dbReference>
<organism evidence="15 16">
    <name type="scientific">Oryza meyeriana var. granulata</name>
    <dbReference type="NCBI Taxonomy" id="110450"/>
    <lineage>
        <taxon>Eukaryota</taxon>
        <taxon>Viridiplantae</taxon>
        <taxon>Streptophyta</taxon>
        <taxon>Embryophyta</taxon>
        <taxon>Tracheophyta</taxon>
        <taxon>Spermatophyta</taxon>
        <taxon>Magnoliopsida</taxon>
        <taxon>Liliopsida</taxon>
        <taxon>Poales</taxon>
        <taxon>Poaceae</taxon>
        <taxon>BOP clade</taxon>
        <taxon>Oryzoideae</taxon>
        <taxon>Oryzeae</taxon>
        <taxon>Oryzinae</taxon>
        <taxon>Oryza</taxon>
        <taxon>Oryza meyeriana</taxon>
    </lineage>
</organism>
<dbReference type="GO" id="GO:0008865">
    <property type="term" value="F:fructokinase activity"/>
    <property type="evidence" value="ECO:0007669"/>
    <property type="project" value="TreeGrafter"/>
</dbReference>
<dbReference type="EMBL" id="SPHZ02000005">
    <property type="protein sequence ID" value="KAF0921028.1"/>
    <property type="molecule type" value="Genomic_DNA"/>
</dbReference>
<dbReference type="PRINTS" id="PR00475">
    <property type="entry name" value="HEXOKINASE"/>
</dbReference>
<dbReference type="AlphaFoldDB" id="A0A6G1E8B5"/>
<feature type="domain" description="Hexokinase C-terminal" evidence="14">
    <location>
        <begin position="247"/>
        <end position="486"/>
    </location>
</feature>
<comment type="catalytic activity">
    <reaction evidence="11">
        <text>D-glucose + ATP = D-glucose 6-phosphate + ADP + H(+)</text>
        <dbReference type="Rhea" id="RHEA:17825"/>
        <dbReference type="ChEBI" id="CHEBI:4167"/>
        <dbReference type="ChEBI" id="CHEBI:15378"/>
        <dbReference type="ChEBI" id="CHEBI:30616"/>
        <dbReference type="ChEBI" id="CHEBI:61548"/>
        <dbReference type="ChEBI" id="CHEBI:456216"/>
        <dbReference type="EC" id="2.7.1.1"/>
    </reaction>
    <physiologicalReaction direction="left-to-right" evidence="11">
        <dbReference type="Rhea" id="RHEA:17826"/>
    </physiologicalReaction>
</comment>
<dbReference type="PROSITE" id="PS51748">
    <property type="entry name" value="HEXOKINASE_2"/>
    <property type="match status" value="1"/>
</dbReference>
<keyword evidence="5 12" id="KW-0547">Nucleotide-binding</keyword>
<evidence type="ECO:0000313" key="15">
    <source>
        <dbReference type="EMBL" id="KAF0921028.1"/>
    </source>
</evidence>
<dbReference type="Proteomes" id="UP000479710">
    <property type="component" value="Unassembled WGS sequence"/>
</dbReference>
<proteinExistence type="inferred from homology"/>
<protein>
    <recommendedName>
        <fullName evidence="12">Phosphotransferase</fullName>
        <ecNumber evidence="12">2.7.1.-</ecNumber>
    </recommendedName>
</protein>
<evidence type="ECO:0000256" key="9">
    <source>
        <dbReference type="ARBA" id="ARBA00044613"/>
    </source>
</evidence>
<evidence type="ECO:0000256" key="8">
    <source>
        <dbReference type="ARBA" id="ARBA00023152"/>
    </source>
</evidence>
<comment type="caution">
    <text evidence="15">The sequence shown here is derived from an EMBL/GenBank/DDBJ whole genome shotgun (WGS) entry which is preliminary data.</text>
</comment>
<keyword evidence="7 12" id="KW-0067">ATP-binding</keyword>
<evidence type="ECO:0000256" key="1">
    <source>
        <dbReference type="ARBA" id="ARBA00004888"/>
    </source>
</evidence>
<evidence type="ECO:0000256" key="10">
    <source>
        <dbReference type="ARBA" id="ARBA00047905"/>
    </source>
</evidence>
<dbReference type="Gene3D" id="3.40.367.20">
    <property type="match status" value="1"/>
</dbReference>
<dbReference type="InterPro" id="IPR022672">
    <property type="entry name" value="Hexokinase_N"/>
</dbReference>
<evidence type="ECO:0000256" key="11">
    <source>
        <dbReference type="ARBA" id="ARBA00048160"/>
    </source>
</evidence>
<evidence type="ECO:0000259" key="13">
    <source>
        <dbReference type="Pfam" id="PF00349"/>
    </source>
</evidence>
<dbReference type="PANTHER" id="PTHR19443:SF14">
    <property type="entry name" value="HEXOKINASE-9"/>
    <property type="match status" value="1"/>
</dbReference>
<keyword evidence="6 12" id="KW-0418">Kinase</keyword>
<keyword evidence="4 12" id="KW-0808">Transferase</keyword>
<comment type="catalytic activity">
    <reaction evidence="9">
        <text>a D-hexose + ATP = a D-hexose 6-phosphate + ADP + H(+)</text>
        <dbReference type="Rhea" id="RHEA:22740"/>
        <dbReference type="ChEBI" id="CHEBI:4194"/>
        <dbReference type="ChEBI" id="CHEBI:15378"/>
        <dbReference type="ChEBI" id="CHEBI:30616"/>
        <dbReference type="ChEBI" id="CHEBI:229467"/>
        <dbReference type="ChEBI" id="CHEBI:456216"/>
        <dbReference type="EC" id="2.7.1.1"/>
    </reaction>
    <physiologicalReaction direction="left-to-right" evidence="9">
        <dbReference type="Rhea" id="RHEA:22741"/>
    </physiologicalReaction>
</comment>
<comment type="pathway">
    <text evidence="2">Carbohydrate metabolism; hexose metabolism.</text>
</comment>
<dbReference type="CDD" id="cd24020">
    <property type="entry name" value="ASKHA_NBD_HK_plant"/>
    <property type="match status" value="1"/>
</dbReference>
<dbReference type="GO" id="GO:0006006">
    <property type="term" value="P:glucose metabolic process"/>
    <property type="evidence" value="ECO:0007669"/>
    <property type="project" value="TreeGrafter"/>
</dbReference>
<dbReference type="GO" id="GO:0006096">
    <property type="term" value="P:glycolytic process"/>
    <property type="evidence" value="ECO:0007669"/>
    <property type="project" value="UniProtKB-UniPathway"/>
</dbReference>
<dbReference type="PANTHER" id="PTHR19443">
    <property type="entry name" value="HEXOKINASE"/>
    <property type="match status" value="1"/>
</dbReference>
<evidence type="ECO:0000256" key="7">
    <source>
        <dbReference type="ARBA" id="ARBA00022840"/>
    </source>
</evidence>
<comment type="pathway">
    <text evidence="1">Carbohydrate degradation; glycolysis; D-glyceraldehyde 3-phosphate and glycerone phosphate from D-glucose: step 1/4.</text>
</comment>
<dbReference type="OrthoDB" id="419537at2759"/>
<dbReference type="GO" id="GO:0004340">
    <property type="term" value="F:glucokinase activity"/>
    <property type="evidence" value="ECO:0007669"/>
    <property type="project" value="TreeGrafter"/>
</dbReference>
<evidence type="ECO:0000256" key="2">
    <source>
        <dbReference type="ARBA" id="ARBA00005028"/>
    </source>
</evidence>